<accession>A0A3A3ES21</accession>
<evidence type="ECO:0000256" key="2">
    <source>
        <dbReference type="ARBA" id="ARBA00022679"/>
    </source>
</evidence>
<sequence>MNSVNVGGIDVLAYQSIDELIDTSILVPEGVKPGVAVAINPEKVMAANIDQQVMSTLQQATLRYPDGIGVSYVMSKRLKMPVARIPGCELWERLMLRSAENKVPVFLLGAKESVVLEARNKLLAQGVNVVGYRNGYFSADEQQQVIDEIAASGAQLVSVALGSPRQELFIFECQKSCPSTFFMGVGGTYDVFTENVKRAPSAFRAVNLEWLYRLLSQPTRILRQSNLIKYFYYYLTKKV</sequence>
<gene>
    <name evidence="3" type="ORF">D4741_08075</name>
</gene>
<proteinExistence type="predicted"/>
<dbReference type="PANTHER" id="PTHR34136">
    <property type="match status" value="1"/>
</dbReference>
<dbReference type="PANTHER" id="PTHR34136:SF1">
    <property type="entry name" value="UDP-N-ACETYL-D-MANNOSAMINURONIC ACID TRANSFERASE"/>
    <property type="match status" value="1"/>
</dbReference>
<dbReference type="CDD" id="cd06533">
    <property type="entry name" value="Glyco_transf_WecG_TagA"/>
    <property type="match status" value="1"/>
</dbReference>
<dbReference type="NCBIfam" id="TIGR00696">
    <property type="entry name" value="wecG_tagA_cpsF"/>
    <property type="match status" value="1"/>
</dbReference>
<dbReference type="Pfam" id="PF03808">
    <property type="entry name" value="Glyco_tran_WecG"/>
    <property type="match status" value="1"/>
</dbReference>
<name>A0A3A3ES21_9GAMM</name>
<dbReference type="RefSeq" id="WP_119852581.1">
    <property type="nucleotide sequence ID" value="NZ_QYSE01000001.1"/>
</dbReference>
<dbReference type="EMBL" id="QYSE01000001">
    <property type="protein sequence ID" value="RJF38007.1"/>
    <property type="molecule type" value="Genomic_DNA"/>
</dbReference>
<organism evidence="3 4">
    <name type="scientific">Pseudoalteromonas gelatinilytica</name>
    <dbReference type="NCBI Taxonomy" id="1703256"/>
    <lineage>
        <taxon>Bacteria</taxon>
        <taxon>Pseudomonadati</taxon>
        <taxon>Pseudomonadota</taxon>
        <taxon>Gammaproteobacteria</taxon>
        <taxon>Alteromonadales</taxon>
        <taxon>Pseudoalteromonadaceae</taxon>
        <taxon>Pseudoalteromonas</taxon>
    </lineage>
</organism>
<dbReference type="AlphaFoldDB" id="A0A3A3ES21"/>
<dbReference type="InterPro" id="IPR004629">
    <property type="entry name" value="WecG_TagA_CpsF"/>
</dbReference>
<protein>
    <submittedName>
        <fullName evidence="3">WecB/TagA/CpsF family glycosyltransferase</fullName>
    </submittedName>
</protein>
<evidence type="ECO:0000313" key="3">
    <source>
        <dbReference type="EMBL" id="RJF38007.1"/>
    </source>
</evidence>
<evidence type="ECO:0000313" key="4">
    <source>
        <dbReference type="Proteomes" id="UP000265938"/>
    </source>
</evidence>
<keyword evidence="2 3" id="KW-0808">Transferase</keyword>
<comment type="caution">
    <text evidence="3">The sequence shown here is derived from an EMBL/GenBank/DDBJ whole genome shotgun (WGS) entry which is preliminary data.</text>
</comment>
<dbReference type="Proteomes" id="UP000265938">
    <property type="component" value="Unassembled WGS sequence"/>
</dbReference>
<dbReference type="GO" id="GO:0016758">
    <property type="term" value="F:hexosyltransferase activity"/>
    <property type="evidence" value="ECO:0007669"/>
    <property type="project" value="TreeGrafter"/>
</dbReference>
<evidence type="ECO:0000256" key="1">
    <source>
        <dbReference type="ARBA" id="ARBA00022676"/>
    </source>
</evidence>
<reference evidence="3 4" key="1">
    <citation type="submission" date="2018-09" db="EMBL/GenBank/DDBJ databases">
        <title>Identification of marine bacteria producing industrial enzymes.</title>
        <authorList>
            <person name="Cheng T.H."/>
            <person name="Saidin J."/>
            <person name="Muhd D.D."/>
            <person name="Isa M.N.M."/>
            <person name="Bakar M.F.A."/>
            <person name="Ismail N."/>
        </authorList>
    </citation>
    <scope>NUCLEOTIDE SEQUENCE [LARGE SCALE GENOMIC DNA]</scope>
    <source>
        <strain evidence="3 4">MNAD 1.6</strain>
    </source>
</reference>
<keyword evidence="1" id="KW-0328">Glycosyltransferase</keyword>